<dbReference type="PANTHER" id="PTHR36513:SF1">
    <property type="entry name" value="TRANSMEMBRANE PROTEIN"/>
    <property type="match status" value="1"/>
</dbReference>
<protein>
    <submittedName>
        <fullName evidence="3">Alpha/beta hydrolase</fullName>
    </submittedName>
</protein>
<feature type="region of interest" description="Disordered" evidence="1">
    <location>
        <begin position="648"/>
        <end position="672"/>
    </location>
</feature>
<evidence type="ECO:0000313" key="3">
    <source>
        <dbReference type="EMBL" id="MCM2375077.1"/>
    </source>
</evidence>
<keyword evidence="2" id="KW-0472">Membrane</keyword>
<name>A0ABT0UE72_9BACT</name>
<organism evidence="3 4">
    <name type="scientific">Aporhodopirellula aestuarii</name>
    <dbReference type="NCBI Taxonomy" id="2950107"/>
    <lineage>
        <taxon>Bacteria</taxon>
        <taxon>Pseudomonadati</taxon>
        <taxon>Planctomycetota</taxon>
        <taxon>Planctomycetia</taxon>
        <taxon>Pirellulales</taxon>
        <taxon>Pirellulaceae</taxon>
        <taxon>Aporhodopirellula</taxon>
    </lineage>
</organism>
<gene>
    <name evidence="3" type="ORF">NB063_31025</name>
</gene>
<dbReference type="RefSeq" id="WP_250933549.1">
    <property type="nucleotide sequence ID" value="NZ_JAMQBK010000126.1"/>
</dbReference>
<dbReference type="Pfam" id="PF05990">
    <property type="entry name" value="DUF900"/>
    <property type="match status" value="1"/>
</dbReference>
<feature type="transmembrane region" description="Helical" evidence="2">
    <location>
        <begin position="312"/>
        <end position="334"/>
    </location>
</feature>
<reference evidence="3 4" key="1">
    <citation type="journal article" date="2022" name="Syst. Appl. Microbiol.">
        <title>Rhodopirellula aestuarii sp. nov., a novel member of the genus Rhodopirellula isolated from brackish sediments collected in the Tagus River estuary, Portugal.</title>
        <authorList>
            <person name="Vitorino I.R."/>
            <person name="Klimek D."/>
            <person name="Calusinska M."/>
            <person name="Lobo-da-Cunha A."/>
            <person name="Vasconcelos V."/>
            <person name="Lage O.M."/>
        </authorList>
    </citation>
    <scope>NUCLEOTIDE SEQUENCE [LARGE SCALE GENOMIC DNA]</scope>
    <source>
        <strain evidence="3 4">ICT_H3.1</strain>
    </source>
</reference>
<proteinExistence type="predicted"/>
<dbReference type="SUPFAM" id="SSF53474">
    <property type="entry name" value="alpha/beta-Hydrolases"/>
    <property type="match status" value="1"/>
</dbReference>
<keyword evidence="4" id="KW-1185">Reference proteome</keyword>
<sequence length="672" mass="74155">MHDPRIANFCLRICLTWGFVLILNGGPGWCQTSDSAVFADPLFAKAEISLEDLQAGLEDPDRAASLIRNHFTRAEGLTAEQQQDFLSQALQHESWEVRQQAVEQLQRLGILQEVISEKVKSLGPRVAFSFKSALVKSRPISAPASALTDEAIATLLKDVSSQEDDKGFAAKSQIESLGLSAVPGLLQALTDKDLAPVAASALGRVIGQADAKANAIVAQTRDLGARSPAPTTRAKVRMGTVEKGEPQTLVRRFGEDQPTDVQVFFATNRQRLDPEPESNARLITGAVLVTFALVACILSVARLFFFNKDHRIGCWPIVMFVALIVLAIGGLVQFNSAWLEKYSLHEGVQFGSRRSPTSEVSYGTCHVSIPPTHQLGQVERPSVGAESEEHHVVLRSTEVMQDDEFFDSVRKLLAQKTTDGECFVFVHGYNVDFDEAARRTAQIHYDLRFSGVPMFFTWPSRGSFHHYFSDRNEILVSHEVIKQFLSDVAERSKATRIHVIAHSMGADATCRAIAELDAEGQLFEQIVLAAPDIDTTYFETNLLPKIMPKAKRTTLYCSKNDWALYASDRFNDGPRAGDSSDQVIVAVGLDTVDASDMDTELLGHSYYGSCMPLIEDVRMLLTENLSPEDRRLKAQQTAQKIPFWMFDLSDAADTEPNEEQTPPEPAPAPSSD</sequence>
<feature type="transmembrane region" description="Helical" evidence="2">
    <location>
        <begin position="282"/>
        <end position="305"/>
    </location>
</feature>
<dbReference type="InterPro" id="IPR029058">
    <property type="entry name" value="AB_hydrolase_fold"/>
</dbReference>
<dbReference type="EMBL" id="JAMQBK010000126">
    <property type="protein sequence ID" value="MCM2375077.1"/>
    <property type="molecule type" value="Genomic_DNA"/>
</dbReference>
<dbReference type="InterPro" id="IPR010297">
    <property type="entry name" value="DUF900_hydrolase"/>
</dbReference>
<dbReference type="Proteomes" id="UP001202961">
    <property type="component" value="Unassembled WGS sequence"/>
</dbReference>
<evidence type="ECO:0000313" key="4">
    <source>
        <dbReference type="Proteomes" id="UP001202961"/>
    </source>
</evidence>
<dbReference type="InterPro" id="IPR016024">
    <property type="entry name" value="ARM-type_fold"/>
</dbReference>
<evidence type="ECO:0000256" key="2">
    <source>
        <dbReference type="SAM" id="Phobius"/>
    </source>
</evidence>
<dbReference type="Gene3D" id="3.40.50.1820">
    <property type="entry name" value="alpha/beta hydrolase"/>
    <property type="match status" value="1"/>
</dbReference>
<evidence type="ECO:0000256" key="1">
    <source>
        <dbReference type="SAM" id="MobiDB-lite"/>
    </source>
</evidence>
<dbReference type="GO" id="GO:0016787">
    <property type="term" value="F:hydrolase activity"/>
    <property type="evidence" value="ECO:0007669"/>
    <property type="project" value="UniProtKB-KW"/>
</dbReference>
<keyword evidence="2" id="KW-1133">Transmembrane helix</keyword>
<feature type="compositionally biased region" description="Pro residues" evidence="1">
    <location>
        <begin position="662"/>
        <end position="672"/>
    </location>
</feature>
<keyword evidence="3" id="KW-0378">Hydrolase</keyword>
<comment type="caution">
    <text evidence="3">The sequence shown here is derived from an EMBL/GenBank/DDBJ whole genome shotgun (WGS) entry which is preliminary data.</text>
</comment>
<keyword evidence="2" id="KW-0812">Transmembrane</keyword>
<dbReference type="SUPFAM" id="SSF48371">
    <property type="entry name" value="ARM repeat"/>
    <property type="match status" value="1"/>
</dbReference>
<dbReference type="PANTHER" id="PTHR36513">
    <property type="entry name" value="ABC TRANSMEMBRANE TYPE-1 DOMAIN-CONTAINING PROTEIN"/>
    <property type="match status" value="1"/>
</dbReference>
<accession>A0ABT0UE72</accession>